<dbReference type="InterPro" id="IPR058825">
    <property type="entry name" value="MDM34_N"/>
</dbReference>
<dbReference type="PROSITE" id="PS51847">
    <property type="entry name" value="SMP"/>
    <property type="match status" value="1"/>
</dbReference>
<proteinExistence type="predicted"/>
<dbReference type="PANTHER" id="PTHR28185">
    <property type="entry name" value="MITOCHONDRIAL DISTRIBUTION AND MORPHOLOGY PROTEIN 34"/>
    <property type="match status" value="1"/>
</dbReference>
<dbReference type="GeneID" id="25911814"/>
<keyword evidence="8" id="KW-0496">Mitochondrion</keyword>
<sequence length="233" mass="26523">MERFKGIFRLAYSGDLSVEFTSKAQLAPVKTPTRQSNINRLKKGVMAVNKPLVIPVKVSISKWEIDGIANLDMHRTRGVALSFKNDPLVSIKVNTSFDDNKFLAQMLQETLEKEVRDLWTTGIPELVHTISLQLIKDYQTQHTEVSRAKNKRTQTARSRARRQSRDTLSEPTTPRTQRKSAQSNPPRFSNTQYKDVHRLESNPGEIIGGQLYSISYAQSTISPYTKESSHVRH</sequence>
<dbReference type="InterPro" id="IPR027536">
    <property type="entry name" value="MDM34"/>
</dbReference>
<name>A0A0L0FHD1_9EUKA</name>
<evidence type="ECO:0000256" key="10">
    <source>
        <dbReference type="SAM" id="MobiDB-lite"/>
    </source>
</evidence>
<feature type="compositionally biased region" description="Polar residues" evidence="10">
    <location>
        <begin position="169"/>
        <end position="193"/>
    </location>
</feature>
<dbReference type="Pfam" id="PF26545">
    <property type="entry name" value="Mdm34_N"/>
    <property type="match status" value="1"/>
</dbReference>
<evidence type="ECO:0000313" key="12">
    <source>
        <dbReference type="EMBL" id="KNC76179.1"/>
    </source>
</evidence>
<evidence type="ECO:0000313" key="13">
    <source>
        <dbReference type="Proteomes" id="UP000054560"/>
    </source>
</evidence>
<keyword evidence="5" id="KW-1000">Mitochondrion outer membrane</keyword>
<evidence type="ECO:0000256" key="9">
    <source>
        <dbReference type="ARBA" id="ARBA00023136"/>
    </source>
</evidence>
<evidence type="ECO:0000259" key="11">
    <source>
        <dbReference type="PROSITE" id="PS51847"/>
    </source>
</evidence>
<dbReference type="InterPro" id="IPR031468">
    <property type="entry name" value="SMP_LBD"/>
</dbReference>
<organism evidence="12 13">
    <name type="scientific">Sphaeroforma arctica JP610</name>
    <dbReference type="NCBI Taxonomy" id="667725"/>
    <lineage>
        <taxon>Eukaryota</taxon>
        <taxon>Ichthyosporea</taxon>
        <taxon>Ichthyophonida</taxon>
        <taxon>Sphaeroforma</taxon>
    </lineage>
</organism>
<feature type="compositionally biased region" description="Basic residues" evidence="10">
    <location>
        <begin position="148"/>
        <end position="162"/>
    </location>
</feature>
<evidence type="ECO:0000256" key="6">
    <source>
        <dbReference type="ARBA" id="ARBA00023055"/>
    </source>
</evidence>
<gene>
    <name evidence="12" type="ORF">SARC_11310</name>
</gene>
<keyword evidence="6" id="KW-0445">Lipid transport</keyword>
<dbReference type="STRING" id="667725.A0A0L0FHD1"/>
<dbReference type="EMBL" id="KQ243217">
    <property type="protein sequence ID" value="KNC76179.1"/>
    <property type="molecule type" value="Genomic_DNA"/>
</dbReference>
<feature type="region of interest" description="Disordered" evidence="10">
    <location>
        <begin position="141"/>
        <end position="197"/>
    </location>
</feature>
<evidence type="ECO:0000256" key="4">
    <source>
        <dbReference type="ARBA" id="ARBA00022692"/>
    </source>
</evidence>
<dbReference type="RefSeq" id="XP_014150081.1">
    <property type="nucleotide sequence ID" value="XM_014294606.1"/>
</dbReference>
<evidence type="ECO:0000256" key="5">
    <source>
        <dbReference type="ARBA" id="ARBA00022787"/>
    </source>
</evidence>
<reference evidence="12 13" key="1">
    <citation type="submission" date="2011-02" db="EMBL/GenBank/DDBJ databases">
        <title>The Genome Sequence of Sphaeroforma arctica JP610.</title>
        <authorList>
            <consortium name="The Broad Institute Genome Sequencing Platform"/>
            <person name="Russ C."/>
            <person name="Cuomo C."/>
            <person name="Young S.K."/>
            <person name="Zeng Q."/>
            <person name="Gargeya S."/>
            <person name="Alvarado L."/>
            <person name="Berlin A."/>
            <person name="Chapman S.B."/>
            <person name="Chen Z."/>
            <person name="Freedman E."/>
            <person name="Gellesch M."/>
            <person name="Goldberg J."/>
            <person name="Griggs A."/>
            <person name="Gujja S."/>
            <person name="Heilman E."/>
            <person name="Heiman D."/>
            <person name="Howarth C."/>
            <person name="Mehta T."/>
            <person name="Neiman D."/>
            <person name="Pearson M."/>
            <person name="Roberts A."/>
            <person name="Saif S."/>
            <person name="Shea T."/>
            <person name="Shenoy N."/>
            <person name="Sisk P."/>
            <person name="Stolte C."/>
            <person name="Sykes S."/>
            <person name="White J."/>
            <person name="Yandava C."/>
            <person name="Burger G."/>
            <person name="Gray M.W."/>
            <person name="Holland P.W.H."/>
            <person name="King N."/>
            <person name="Lang F.B.F."/>
            <person name="Roger A.J."/>
            <person name="Ruiz-Trillo I."/>
            <person name="Haas B."/>
            <person name="Nusbaum C."/>
            <person name="Birren B."/>
        </authorList>
    </citation>
    <scope>NUCLEOTIDE SEQUENCE [LARGE SCALE GENOMIC DNA]</scope>
    <source>
        <strain evidence="12 13">JP610</strain>
    </source>
</reference>
<evidence type="ECO:0000256" key="2">
    <source>
        <dbReference type="ARBA" id="ARBA00022448"/>
    </source>
</evidence>
<evidence type="ECO:0000256" key="8">
    <source>
        <dbReference type="ARBA" id="ARBA00023128"/>
    </source>
</evidence>
<comment type="subcellular location">
    <subcellularLocation>
        <location evidence="1">Membrane</location>
    </subcellularLocation>
</comment>
<dbReference type="GO" id="GO:0008289">
    <property type="term" value="F:lipid binding"/>
    <property type="evidence" value="ECO:0007669"/>
    <property type="project" value="UniProtKB-KW"/>
</dbReference>
<protein>
    <recommendedName>
        <fullName evidence="11">SMP-LTD domain-containing protein</fullName>
    </recommendedName>
</protein>
<feature type="non-terminal residue" evidence="12">
    <location>
        <position position="233"/>
    </location>
</feature>
<dbReference type="PANTHER" id="PTHR28185:SF1">
    <property type="entry name" value="MITOCHONDRIAL DISTRIBUTION AND MORPHOLOGY PROTEIN 34"/>
    <property type="match status" value="1"/>
</dbReference>
<dbReference type="Proteomes" id="UP000054560">
    <property type="component" value="Unassembled WGS sequence"/>
</dbReference>
<keyword evidence="3" id="KW-1134">Transmembrane beta strand</keyword>
<dbReference type="GO" id="GO:1990456">
    <property type="term" value="P:mitochondrion-endoplasmic reticulum membrane tethering"/>
    <property type="evidence" value="ECO:0007669"/>
    <property type="project" value="TreeGrafter"/>
</dbReference>
<dbReference type="GO" id="GO:0032865">
    <property type="term" value="C:ERMES complex"/>
    <property type="evidence" value="ECO:0007669"/>
    <property type="project" value="InterPro"/>
</dbReference>
<feature type="domain" description="SMP-LTD" evidence="11">
    <location>
        <begin position="1"/>
        <end position="132"/>
    </location>
</feature>
<dbReference type="OrthoDB" id="17927at2759"/>
<keyword evidence="7" id="KW-0446">Lipid-binding</keyword>
<keyword evidence="2" id="KW-0813">Transport</keyword>
<evidence type="ECO:0000256" key="3">
    <source>
        <dbReference type="ARBA" id="ARBA00022452"/>
    </source>
</evidence>
<keyword evidence="4" id="KW-0812">Transmembrane</keyword>
<keyword evidence="13" id="KW-1185">Reference proteome</keyword>
<evidence type="ECO:0000256" key="1">
    <source>
        <dbReference type="ARBA" id="ARBA00004370"/>
    </source>
</evidence>
<dbReference type="GO" id="GO:0007005">
    <property type="term" value="P:mitochondrion organization"/>
    <property type="evidence" value="ECO:0007669"/>
    <property type="project" value="InterPro"/>
</dbReference>
<accession>A0A0L0FHD1</accession>
<dbReference type="AlphaFoldDB" id="A0A0L0FHD1"/>
<evidence type="ECO:0000256" key="7">
    <source>
        <dbReference type="ARBA" id="ARBA00023121"/>
    </source>
</evidence>
<dbReference type="GO" id="GO:0015914">
    <property type="term" value="P:phospholipid transport"/>
    <property type="evidence" value="ECO:0007669"/>
    <property type="project" value="TreeGrafter"/>
</dbReference>
<keyword evidence="9" id="KW-0472">Membrane</keyword>